<keyword evidence="6" id="KW-0472">Membrane</keyword>
<reference evidence="9" key="1">
    <citation type="submission" date="2021-04" db="EMBL/GenBank/DDBJ databases">
        <title>Pseudaminobacter soli sp. nov., isolated from paddy soil contaminated by heavy metals.</title>
        <authorList>
            <person name="Zhang K."/>
        </authorList>
    </citation>
    <scope>NUCLEOTIDE SEQUENCE</scope>
    <source>
        <strain evidence="9">19-2017</strain>
    </source>
</reference>
<name>A0A942E1D9_9HYPH</name>
<evidence type="ECO:0000256" key="2">
    <source>
        <dbReference type="ARBA" id="ARBA00022679"/>
    </source>
</evidence>
<keyword evidence="5" id="KW-0443">Lipid metabolism</keyword>
<comment type="subcellular location">
    <subcellularLocation>
        <location evidence="1">Membrane</location>
    </subcellularLocation>
</comment>
<dbReference type="SMART" id="SM00563">
    <property type="entry name" value="PlsC"/>
    <property type="match status" value="1"/>
</dbReference>
<dbReference type="RefSeq" id="WP_188256693.1">
    <property type="nucleotide sequence ID" value="NZ_JABVCF010000012.1"/>
</dbReference>
<dbReference type="EMBL" id="JAGWCR010000012">
    <property type="protein sequence ID" value="MBS3651142.1"/>
    <property type="molecule type" value="Genomic_DNA"/>
</dbReference>
<dbReference type="PANTHER" id="PTHR23063:SF52">
    <property type="entry name" value="LYSOPHOSPHATIDYLCHOLINE ACYLTRANSFERASE"/>
    <property type="match status" value="1"/>
</dbReference>
<dbReference type="InterPro" id="IPR002123">
    <property type="entry name" value="Plipid/glycerol_acylTrfase"/>
</dbReference>
<evidence type="ECO:0000256" key="1">
    <source>
        <dbReference type="ARBA" id="ARBA00004370"/>
    </source>
</evidence>
<evidence type="ECO:0000259" key="8">
    <source>
        <dbReference type="SMART" id="SM00563"/>
    </source>
</evidence>
<evidence type="ECO:0000256" key="4">
    <source>
        <dbReference type="ARBA" id="ARBA00022989"/>
    </source>
</evidence>
<evidence type="ECO:0000256" key="3">
    <source>
        <dbReference type="ARBA" id="ARBA00022692"/>
    </source>
</evidence>
<dbReference type="Proteomes" id="UP000680348">
    <property type="component" value="Unassembled WGS sequence"/>
</dbReference>
<dbReference type="CDD" id="cd07989">
    <property type="entry name" value="LPLAT_AGPAT-like"/>
    <property type="match status" value="1"/>
</dbReference>
<keyword evidence="7 9" id="KW-0012">Acyltransferase</keyword>
<evidence type="ECO:0000313" key="9">
    <source>
        <dbReference type="EMBL" id="MBS3651142.1"/>
    </source>
</evidence>
<evidence type="ECO:0000313" key="10">
    <source>
        <dbReference type="Proteomes" id="UP000680348"/>
    </source>
</evidence>
<evidence type="ECO:0000256" key="7">
    <source>
        <dbReference type="ARBA" id="ARBA00023315"/>
    </source>
</evidence>
<keyword evidence="10" id="KW-1185">Reference proteome</keyword>
<sequence>MIGRARVVVAVMVVALMTALFALPQLICVHTGWCRGRPLLRLWHTVAAKLLGFRIHVRGKIVPGRPLMLVSNHVSWSDIVVLAATADVSFVAKAEMANWPIFGWFSKMQRSVHIERDVKRKSGEQANEIAERLDAGDVMVLFAEGTTGNGNMLLPFKTTLFGAASMMLKAGAHETVWIQPVALAYTRVQGLPMGRQHRPVVAWVGDQDLIPHLIGVLKEGAIDVEVHFGEPIPFDAKSSRKDVAKLIEARVGAMMHGALSKPEPRM</sequence>
<dbReference type="GO" id="GO:0016746">
    <property type="term" value="F:acyltransferase activity"/>
    <property type="evidence" value="ECO:0007669"/>
    <property type="project" value="UniProtKB-KW"/>
</dbReference>
<keyword evidence="4" id="KW-1133">Transmembrane helix</keyword>
<proteinExistence type="predicted"/>
<accession>A0A942E1D9</accession>
<evidence type="ECO:0000256" key="5">
    <source>
        <dbReference type="ARBA" id="ARBA00023098"/>
    </source>
</evidence>
<dbReference type="AlphaFoldDB" id="A0A942E1D9"/>
<dbReference type="PANTHER" id="PTHR23063">
    <property type="entry name" value="PHOSPHOLIPID ACYLTRANSFERASE"/>
    <property type="match status" value="1"/>
</dbReference>
<dbReference type="Pfam" id="PF01553">
    <property type="entry name" value="Acyltransferase"/>
    <property type="match status" value="1"/>
</dbReference>
<comment type="caution">
    <text evidence="9">The sequence shown here is derived from an EMBL/GenBank/DDBJ whole genome shotgun (WGS) entry which is preliminary data.</text>
</comment>
<gene>
    <name evidence="9" type="ORF">KEU06_21240</name>
</gene>
<dbReference type="GO" id="GO:0006629">
    <property type="term" value="P:lipid metabolic process"/>
    <property type="evidence" value="ECO:0007669"/>
    <property type="project" value="UniProtKB-KW"/>
</dbReference>
<feature type="domain" description="Phospholipid/glycerol acyltransferase" evidence="8">
    <location>
        <begin position="67"/>
        <end position="186"/>
    </location>
</feature>
<keyword evidence="3" id="KW-0812">Transmembrane</keyword>
<evidence type="ECO:0000256" key="6">
    <source>
        <dbReference type="ARBA" id="ARBA00023136"/>
    </source>
</evidence>
<keyword evidence="2" id="KW-0808">Transferase</keyword>
<protein>
    <submittedName>
        <fullName evidence="9">1-acyl-sn-glycerol-3-phosphate acyltransferase</fullName>
    </submittedName>
</protein>
<dbReference type="GO" id="GO:0016020">
    <property type="term" value="C:membrane"/>
    <property type="evidence" value="ECO:0007669"/>
    <property type="project" value="UniProtKB-SubCell"/>
</dbReference>
<organism evidence="9 10">
    <name type="scientific">Pseudaminobacter soli</name>
    <name type="common">ex Zhang et al. 2022</name>
    <dbReference type="NCBI Taxonomy" id="2831468"/>
    <lineage>
        <taxon>Bacteria</taxon>
        <taxon>Pseudomonadati</taxon>
        <taxon>Pseudomonadota</taxon>
        <taxon>Alphaproteobacteria</taxon>
        <taxon>Hyphomicrobiales</taxon>
        <taxon>Phyllobacteriaceae</taxon>
        <taxon>Pseudaminobacter</taxon>
    </lineage>
</organism>
<dbReference type="SUPFAM" id="SSF69593">
    <property type="entry name" value="Glycerol-3-phosphate (1)-acyltransferase"/>
    <property type="match status" value="1"/>
</dbReference>